<evidence type="ECO:0000256" key="1">
    <source>
        <dbReference type="ARBA" id="ARBA00004162"/>
    </source>
</evidence>
<evidence type="ECO:0000256" key="2">
    <source>
        <dbReference type="ARBA" id="ARBA00022475"/>
    </source>
</evidence>
<comment type="caution">
    <text evidence="9">The sequence shown here is derived from an EMBL/GenBank/DDBJ whole genome shotgun (WGS) entry which is preliminary data.</text>
</comment>
<keyword evidence="3 7" id="KW-0812">Transmembrane</keyword>
<dbReference type="PATRIC" id="fig|1121326.3.peg.2366"/>
<feature type="region of interest" description="Disordered" evidence="6">
    <location>
        <begin position="193"/>
        <end position="302"/>
    </location>
</feature>
<dbReference type="GO" id="GO:0005886">
    <property type="term" value="C:plasma membrane"/>
    <property type="evidence" value="ECO:0007669"/>
    <property type="project" value="UniProtKB-SubCell"/>
</dbReference>
<dbReference type="Pfam" id="PF23750">
    <property type="entry name" value="RsgI_M"/>
    <property type="match status" value="1"/>
</dbReference>
<proteinExistence type="predicted"/>
<dbReference type="InterPro" id="IPR024449">
    <property type="entry name" value="Anti-sigma_RsgI_N"/>
</dbReference>
<feature type="compositionally biased region" description="Basic and acidic residues" evidence="6">
    <location>
        <begin position="197"/>
        <end position="209"/>
    </location>
</feature>
<evidence type="ECO:0000256" key="5">
    <source>
        <dbReference type="ARBA" id="ARBA00023136"/>
    </source>
</evidence>
<evidence type="ECO:0000256" key="3">
    <source>
        <dbReference type="ARBA" id="ARBA00022692"/>
    </source>
</evidence>
<evidence type="ECO:0000313" key="10">
    <source>
        <dbReference type="Proteomes" id="UP000076603"/>
    </source>
</evidence>
<feature type="compositionally biased region" description="Polar residues" evidence="6">
    <location>
        <begin position="210"/>
        <end position="236"/>
    </location>
</feature>
<accession>A0A162TEU8</accession>
<evidence type="ECO:0000259" key="8">
    <source>
        <dbReference type="PROSITE" id="PS51849"/>
    </source>
</evidence>
<organism evidence="9 10">
    <name type="scientific">Clostridium magnum DSM 2767</name>
    <dbReference type="NCBI Taxonomy" id="1121326"/>
    <lineage>
        <taxon>Bacteria</taxon>
        <taxon>Bacillati</taxon>
        <taxon>Bacillota</taxon>
        <taxon>Clostridia</taxon>
        <taxon>Eubacteriales</taxon>
        <taxon>Clostridiaceae</taxon>
        <taxon>Clostridium</taxon>
    </lineage>
</organism>
<comment type="subcellular location">
    <subcellularLocation>
        <location evidence="1">Cell membrane</location>
        <topology evidence="1">Single-pass membrane protein</topology>
    </subcellularLocation>
</comment>
<dbReference type="RefSeq" id="WP_066622116.1">
    <property type="nucleotide sequence ID" value="NZ_FQXL01000036.1"/>
</dbReference>
<dbReference type="Pfam" id="PF12791">
    <property type="entry name" value="RsgI_N"/>
    <property type="match status" value="1"/>
</dbReference>
<dbReference type="EMBL" id="LWAE01000002">
    <property type="protein sequence ID" value="KZL92555.1"/>
    <property type="molecule type" value="Genomic_DNA"/>
</dbReference>
<reference evidence="9 10" key="1">
    <citation type="submission" date="2016-04" db="EMBL/GenBank/DDBJ databases">
        <title>Genome sequence of Clostridium magnum DSM 2767.</title>
        <authorList>
            <person name="Poehlein A."/>
            <person name="Uhlig R."/>
            <person name="Fischer R."/>
            <person name="Bahl H."/>
            <person name="Daniel R."/>
        </authorList>
    </citation>
    <scope>NUCLEOTIDE SEQUENCE [LARGE SCALE GENOMIC DNA]</scope>
    <source>
        <strain evidence="9 10">DSM 2767</strain>
    </source>
</reference>
<feature type="compositionally biased region" description="Basic and acidic residues" evidence="6">
    <location>
        <begin position="265"/>
        <end position="302"/>
    </location>
</feature>
<keyword evidence="2" id="KW-1003">Cell membrane</keyword>
<dbReference type="PROSITE" id="PS51849">
    <property type="entry name" value="RSGI_N"/>
    <property type="match status" value="1"/>
</dbReference>
<sequence length="302" mass="33458">MNIKNGLVIDIKGNAAYIMTSSGEFFKIKIDKNKALPVIGGEYSSRTFENSFVFLSKFKYAVAACLLFFMVSLGGGTYAYYTPTSTVTIDINPSIEFKLNRWSRVLSSNSLNSDGEEVLSEIKTKNKPIEDVLIMVINQAKEDKYINDEYINLGKLITINIVGKEVGLSNLEEEVSKDTINVKIDSNGKNIYNKSNRKLDDATPKKNSDKNSNVSTNANSAINKSSTVENNSNINANKIDKSVDNTGKNDNSSNGKYNNASGNGNKKDNNNSNIEKPDEKFDKDKTDDHHNSSKEDKNSKNK</sequence>
<evidence type="ECO:0000313" key="9">
    <source>
        <dbReference type="EMBL" id="KZL92555.1"/>
    </source>
</evidence>
<evidence type="ECO:0000256" key="7">
    <source>
        <dbReference type="SAM" id="Phobius"/>
    </source>
</evidence>
<dbReference type="AlphaFoldDB" id="A0A162TEU8"/>
<dbReference type="OrthoDB" id="1910278at2"/>
<feature type="domain" description="RsgI N-terminal anti-sigma" evidence="8">
    <location>
        <begin position="4"/>
        <end position="54"/>
    </location>
</feature>
<evidence type="ECO:0000256" key="4">
    <source>
        <dbReference type="ARBA" id="ARBA00022989"/>
    </source>
</evidence>
<name>A0A162TEU8_9CLOT</name>
<feature type="compositionally biased region" description="Polar residues" evidence="6">
    <location>
        <begin position="244"/>
        <end position="257"/>
    </location>
</feature>
<keyword evidence="5 7" id="KW-0472">Membrane</keyword>
<gene>
    <name evidence="9" type="primary">rsgI_1</name>
    <name evidence="9" type="ORF">CLMAG_23690</name>
</gene>
<protein>
    <submittedName>
        <fullName evidence="9">Anti-sigma-I factor RsgI</fullName>
    </submittedName>
</protein>
<dbReference type="STRING" id="1121326.CLMAG_23690"/>
<dbReference type="Proteomes" id="UP000076603">
    <property type="component" value="Unassembled WGS sequence"/>
</dbReference>
<feature type="transmembrane region" description="Helical" evidence="7">
    <location>
        <begin position="60"/>
        <end position="81"/>
    </location>
</feature>
<evidence type="ECO:0000256" key="6">
    <source>
        <dbReference type="SAM" id="MobiDB-lite"/>
    </source>
</evidence>
<keyword evidence="10" id="KW-1185">Reference proteome</keyword>
<keyword evidence="4 7" id="KW-1133">Transmembrane helix</keyword>
<dbReference type="InterPro" id="IPR055431">
    <property type="entry name" value="RsgI_M"/>
</dbReference>